<evidence type="ECO:0000313" key="1">
    <source>
        <dbReference type="EMBL" id="PIA29357.1"/>
    </source>
</evidence>
<protein>
    <submittedName>
        <fullName evidence="1">Uncharacterized protein</fullName>
    </submittedName>
</protein>
<dbReference type="InParanoid" id="A0A2G5CEU0"/>
<sequence>MLFPVIHCESVTISSIVLTGKVCLGSPLFDSQLLTLRSCCMSALRCECCRSWFWYFGYVTNCPFLI</sequence>
<dbReference type="Proteomes" id="UP000230069">
    <property type="component" value="Unassembled WGS sequence"/>
</dbReference>
<accession>A0A2G5CEU0</accession>
<evidence type="ECO:0000313" key="2">
    <source>
        <dbReference type="Proteomes" id="UP000230069"/>
    </source>
</evidence>
<dbReference type="AlphaFoldDB" id="A0A2G5CEU0"/>
<reference evidence="1 2" key="1">
    <citation type="submission" date="2017-09" db="EMBL/GenBank/DDBJ databases">
        <title>WGS assembly of Aquilegia coerulea Goldsmith.</title>
        <authorList>
            <person name="Hodges S."/>
            <person name="Kramer E."/>
            <person name="Nordborg M."/>
            <person name="Tomkins J."/>
            <person name="Borevitz J."/>
            <person name="Derieg N."/>
            <person name="Yan J."/>
            <person name="Mihaltcheva S."/>
            <person name="Hayes R.D."/>
            <person name="Rokhsar D."/>
        </authorList>
    </citation>
    <scope>NUCLEOTIDE SEQUENCE [LARGE SCALE GENOMIC DNA]</scope>
    <source>
        <strain evidence="2">cv. Goldsmith</strain>
    </source>
</reference>
<name>A0A2G5CEU0_AQUCA</name>
<gene>
    <name evidence="1" type="ORF">AQUCO_06000016v1</name>
</gene>
<dbReference type="EMBL" id="KZ305077">
    <property type="protein sequence ID" value="PIA29357.1"/>
    <property type="molecule type" value="Genomic_DNA"/>
</dbReference>
<proteinExistence type="predicted"/>
<keyword evidence="2" id="KW-1185">Reference proteome</keyword>
<organism evidence="1 2">
    <name type="scientific">Aquilegia coerulea</name>
    <name type="common">Rocky mountain columbine</name>
    <dbReference type="NCBI Taxonomy" id="218851"/>
    <lineage>
        <taxon>Eukaryota</taxon>
        <taxon>Viridiplantae</taxon>
        <taxon>Streptophyta</taxon>
        <taxon>Embryophyta</taxon>
        <taxon>Tracheophyta</taxon>
        <taxon>Spermatophyta</taxon>
        <taxon>Magnoliopsida</taxon>
        <taxon>Ranunculales</taxon>
        <taxon>Ranunculaceae</taxon>
        <taxon>Thalictroideae</taxon>
        <taxon>Aquilegia</taxon>
    </lineage>
</organism>